<reference evidence="4" key="1">
    <citation type="submission" date="2016-04" db="UniProtKB">
        <authorList>
            <consortium name="WormBaseParasite"/>
        </authorList>
    </citation>
    <scope>IDENTIFICATION</scope>
</reference>
<dbReference type="GO" id="GO:0005879">
    <property type="term" value="C:axonemal microtubule"/>
    <property type="evidence" value="ECO:0007669"/>
    <property type="project" value="TreeGrafter"/>
</dbReference>
<dbReference type="WBParaSite" id="HNAJ_0000730901-mRNA-1">
    <property type="protein sequence ID" value="HNAJ_0000730901-mRNA-1"/>
    <property type="gene ID" value="HNAJ_0000730901"/>
</dbReference>
<reference evidence="2 3" key="2">
    <citation type="submission" date="2018-11" db="EMBL/GenBank/DDBJ databases">
        <authorList>
            <consortium name="Pathogen Informatics"/>
        </authorList>
    </citation>
    <scope>NUCLEOTIDE SEQUENCE [LARGE SCALE GENOMIC DNA]</scope>
</reference>
<dbReference type="STRING" id="102285.A0A158QHF0"/>
<dbReference type="GO" id="GO:0008017">
    <property type="term" value="F:microtubule binding"/>
    <property type="evidence" value="ECO:0007669"/>
    <property type="project" value="InterPro"/>
</dbReference>
<protein>
    <submittedName>
        <fullName evidence="4">Stabilizer of axonemal microtubules 2</fullName>
    </submittedName>
</protein>
<dbReference type="PANTHER" id="PTHR31516">
    <property type="entry name" value="STABILIZER OF AXONEMAL MICROTUBULES 2"/>
    <property type="match status" value="1"/>
</dbReference>
<accession>A0A158QHF0</accession>
<dbReference type="PANTHER" id="PTHR31516:SF17">
    <property type="entry name" value="STABILIZER OF AXONEMAL MICROTUBULES 2"/>
    <property type="match status" value="1"/>
</dbReference>
<sequence length="446" mass="51123">MLTTYPNRHQCPHQKKRVIPWGPCVVSEYNANFRAHSACPIRPVKPATVVLRSDEPMSDRTTHREDYVPKAFERRQGRPKETYKPPTTAFDHDTNYRLTYTPKEVCPPEPCLPPPVFGCPAKFDGNPTYRSDYRPWSVPPRERRKIDTYKPPAAPFDGLSTSRADYVPKGNCKRPSLKPVMKLFQTDQPLDGDTNYRTDYVPHPFEPRERSKKEHQVKTTAPFEGLTTHRVDYTPKDVCFQRPHKPTDVLIRSDEPMSGDTTNRVDYIPHQLQPQRKNRPSDEYRVPDIPMEKGTTYKIDYPALPICRPEPVTLTECPKCPAPFDGKTMYKTDYKPWDVRRHVVKPVTSYTPPNVPMETLSTNRADYVPKQACPAPSAKPSAKPFVSGDFDAKTNYMTDYTPKKIDWHCPAAYLNKDAISRDGYAFEATDACGHEHYKMVGNSTEV</sequence>
<dbReference type="Proteomes" id="UP000278807">
    <property type="component" value="Unassembled WGS sequence"/>
</dbReference>
<dbReference type="OrthoDB" id="365640at2759"/>
<comment type="similarity">
    <text evidence="1">Belongs to the FAM154 family.</text>
</comment>
<dbReference type="GO" id="GO:0036126">
    <property type="term" value="C:sperm flagellum"/>
    <property type="evidence" value="ECO:0007669"/>
    <property type="project" value="TreeGrafter"/>
</dbReference>
<organism evidence="4">
    <name type="scientific">Rodentolepis nana</name>
    <name type="common">Dwarf tapeworm</name>
    <name type="synonym">Hymenolepis nana</name>
    <dbReference type="NCBI Taxonomy" id="102285"/>
    <lineage>
        <taxon>Eukaryota</taxon>
        <taxon>Metazoa</taxon>
        <taxon>Spiralia</taxon>
        <taxon>Lophotrochozoa</taxon>
        <taxon>Platyhelminthes</taxon>
        <taxon>Cestoda</taxon>
        <taxon>Eucestoda</taxon>
        <taxon>Cyclophyllidea</taxon>
        <taxon>Hymenolepididae</taxon>
        <taxon>Rodentolepis</taxon>
    </lineage>
</organism>
<proteinExistence type="inferred from homology"/>
<evidence type="ECO:0000313" key="3">
    <source>
        <dbReference type="Proteomes" id="UP000278807"/>
    </source>
</evidence>
<dbReference type="GO" id="GO:0005814">
    <property type="term" value="C:centriole"/>
    <property type="evidence" value="ECO:0007669"/>
    <property type="project" value="TreeGrafter"/>
</dbReference>
<dbReference type="GO" id="GO:0036064">
    <property type="term" value="C:ciliary basal body"/>
    <property type="evidence" value="ECO:0007669"/>
    <property type="project" value="TreeGrafter"/>
</dbReference>
<evidence type="ECO:0000256" key="1">
    <source>
        <dbReference type="ARBA" id="ARBA00008738"/>
    </source>
</evidence>
<dbReference type="EMBL" id="UZAE01012031">
    <property type="protein sequence ID" value="VDO03165.1"/>
    <property type="molecule type" value="Genomic_DNA"/>
</dbReference>
<keyword evidence="3" id="KW-1185">Reference proteome</keyword>
<gene>
    <name evidence="2" type="ORF">HNAJ_LOCUS7305</name>
</gene>
<evidence type="ECO:0000313" key="4">
    <source>
        <dbReference type="WBParaSite" id="HNAJ_0000730901-mRNA-1"/>
    </source>
</evidence>
<name>A0A158QHF0_RODNA</name>
<dbReference type="Pfam" id="PF05217">
    <property type="entry name" value="SAXO1-2"/>
    <property type="match status" value="2"/>
</dbReference>
<evidence type="ECO:0000313" key="2">
    <source>
        <dbReference type="EMBL" id="VDO03165.1"/>
    </source>
</evidence>
<dbReference type="InterPro" id="IPR033336">
    <property type="entry name" value="SAXO1/2"/>
</dbReference>
<dbReference type="AlphaFoldDB" id="A0A158QHF0"/>